<reference evidence="1 2" key="1">
    <citation type="submission" date="2018-04" db="EMBL/GenBank/DDBJ databases">
        <title>Genomic Encyclopedia of Type Strains, Phase III (KMG-III): the genomes of soil and plant-associated and newly described type strains.</title>
        <authorList>
            <person name="Whitman W."/>
        </authorList>
    </citation>
    <scope>NUCLEOTIDE SEQUENCE [LARGE SCALE GENOMIC DNA]</scope>
    <source>
        <strain evidence="1 2">MA-olki</strain>
    </source>
</reference>
<protein>
    <submittedName>
        <fullName evidence="1">Uncharacterized protein</fullName>
    </submittedName>
</protein>
<accession>A0A2T5U5U6</accession>
<dbReference type="AlphaFoldDB" id="A0A2T5U5U6"/>
<evidence type="ECO:0000313" key="1">
    <source>
        <dbReference type="EMBL" id="PTW46883.1"/>
    </source>
</evidence>
<dbReference type="Proteomes" id="UP000244013">
    <property type="component" value="Unassembled WGS sequence"/>
</dbReference>
<name>A0A2T5U5U6_9SPHN</name>
<evidence type="ECO:0000313" key="2">
    <source>
        <dbReference type="Proteomes" id="UP000244013"/>
    </source>
</evidence>
<comment type="caution">
    <text evidence="1">The sequence shown here is derived from an EMBL/GenBank/DDBJ whole genome shotgun (WGS) entry which is preliminary data.</text>
</comment>
<sequence>MGGELGVESVSGAPFFYYKKIQEIGCCSGWAVEPGTYAVIPELPTA</sequence>
<gene>
    <name evidence="1" type="ORF">C8J25_104221</name>
</gene>
<dbReference type="EMBL" id="QAYE01000004">
    <property type="protein sequence ID" value="PTW46883.1"/>
    <property type="molecule type" value="Genomic_DNA"/>
</dbReference>
<organism evidence="1 2">
    <name type="scientific">Sphingomonas faeni</name>
    <dbReference type="NCBI Taxonomy" id="185950"/>
    <lineage>
        <taxon>Bacteria</taxon>
        <taxon>Pseudomonadati</taxon>
        <taxon>Pseudomonadota</taxon>
        <taxon>Alphaproteobacteria</taxon>
        <taxon>Sphingomonadales</taxon>
        <taxon>Sphingomonadaceae</taxon>
        <taxon>Sphingomonas</taxon>
    </lineage>
</organism>
<proteinExistence type="predicted"/>